<evidence type="ECO:0000256" key="3">
    <source>
        <dbReference type="ARBA" id="ARBA00022606"/>
    </source>
</evidence>
<name>A0A240SZ01_PHLPP</name>
<keyword evidence="8" id="KW-0675">Receptor</keyword>
<dbReference type="VEuPathDB" id="VectorBase:PPAI013084"/>
<dbReference type="Proteomes" id="UP000092462">
    <property type="component" value="Unassembled WGS sequence"/>
</dbReference>
<protein>
    <submittedName>
        <fullName evidence="10">Uncharacterized protein</fullName>
    </submittedName>
</protein>
<evidence type="ECO:0000256" key="5">
    <source>
        <dbReference type="ARBA" id="ARBA00022725"/>
    </source>
</evidence>
<dbReference type="EMBL" id="AJVK01015352">
    <property type="status" value="NOT_ANNOTATED_CDS"/>
    <property type="molecule type" value="Genomic_DNA"/>
</dbReference>
<organism evidence="10 11">
    <name type="scientific">Phlebotomus papatasi</name>
    <name type="common">Sandfly</name>
    <dbReference type="NCBI Taxonomy" id="29031"/>
    <lineage>
        <taxon>Eukaryota</taxon>
        <taxon>Metazoa</taxon>
        <taxon>Ecdysozoa</taxon>
        <taxon>Arthropoda</taxon>
        <taxon>Hexapoda</taxon>
        <taxon>Insecta</taxon>
        <taxon>Pterygota</taxon>
        <taxon>Neoptera</taxon>
        <taxon>Endopterygota</taxon>
        <taxon>Diptera</taxon>
        <taxon>Nematocera</taxon>
        <taxon>Psychodoidea</taxon>
        <taxon>Psychodidae</taxon>
        <taxon>Phlebotomus</taxon>
        <taxon>Phlebotomus</taxon>
    </lineage>
</organism>
<keyword evidence="2" id="KW-1003">Cell membrane</keyword>
<keyword evidence="11" id="KW-1185">Reference proteome</keyword>
<reference evidence="10" key="1">
    <citation type="submission" date="2022-08" db="UniProtKB">
        <authorList>
            <consortium name="EnsemblMetazoa"/>
        </authorList>
    </citation>
    <scope>IDENTIFICATION</scope>
    <source>
        <strain evidence="10">Israel</strain>
    </source>
</reference>
<keyword evidence="4" id="KW-0812">Transmembrane</keyword>
<evidence type="ECO:0000256" key="4">
    <source>
        <dbReference type="ARBA" id="ARBA00022692"/>
    </source>
</evidence>
<evidence type="ECO:0000256" key="1">
    <source>
        <dbReference type="ARBA" id="ARBA00004651"/>
    </source>
</evidence>
<dbReference type="Pfam" id="PF02949">
    <property type="entry name" value="7tm_6"/>
    <property type="match status" value="1"/>
</dbReference>
<dbReference type="GO" id="GO:0004984">
    <property type="term" value="F:olfactory receptor activity"/>
    <property type="evidence" value="ECO:0007669"/>
    <property type="project" value="InterPro"/>
</dbReference>
<keyword evidence="6" id="KW-1133">Transmembrane helix</keyword>
<evidence type="ECO:0000256" key="8">
    <source>
        <dbReference type="ARBA" id="ARBA00023170"/>
    </source>
</evidence>
<keyword evidence="3" id="KW-0716">Sensory transduction</keyword>
<dbReference type="GO" id="GO:0005886">
    <property type="term" value="C:plasma membrane"/>
    <property type="evidence" value="ECO:0007669"/>
    <property type="project" value="UniProtKB-SubCell"/>
</dbReference>
<dbReference type="PANTHER" id="PTHR21137:SF35">
    <property type="entry name" value="ODORANT RECEPTOR 19A-RELATED"/>
    <property type="match status" value="1"/>
</dbReference>
<evidence type="ECO:0000256" key="6">
    <source>
        <dbReference type="ARBA" id="ARBA00022989"/>
    </source>
</evidence>
<dbReference type="EnsemblMetazoa" id="PPAI013084-RA">
    <property type="protein sequence ID" value="PPAI013084-PA"/>
    <property type="gene ID" value="PPAI013084"/>
</dbReference>
<evidence type="ECO:0000256" key="9">
    <source>
        <dbReference type="ARBA" id="ARBA00023224"/>
    </source>
</evidence>
<dbReference type="InterPro" id="IPR004117">
    <property type="entry name" value="7tm6_olfct_rcpt"/>
</dbReference>
<comment type="subcellular location">
    <subcellularLocation>
        <location evidence="1">Cell membrane</location>
        <topology evidence="1">Multi-pass membrane protein</topology>
    </subcellularLocation>
</comment>
<keyword evidence="7" id="KW-0472">Membrane</keyword>
<sequence length="240" mass="28256">MIYELPIAVETPSYFYISNMIIHFYIYFIILNIVLFGDLFVIQYGLHFRCELQSIAEIIEKYLDDSQIVEKEMHPMKEIYEKHLKMLQMLKTLDDIYKHFSFTQLCTSFLCCCFLFYGTLVQEEFEGSLYMLNFIAITQLFALCLFGETLVANTELLGIAFYHTKWYEMPTVEQKNILFMMQIAQRHHGIKAAGLINVNFFTFVEVMQNDFVFTGPLILFICFLGYERSCILLCNTLCTN</sequence>
<evidence type="ECO:0000313" key="11">
    <source>
        <dbReference type="Proteomes" id="UP000092462"/>
    </source>
</evidence>
<evidence type="ECO:0000313" key="10">
    <source>
        <dbReference type="EnsemblMetazoa" id="PPAI013084-PA"/>
    </source>
</evidence>
<keyword evidence="9" id="KW-0807">Transducer</keyword>
<accession>A0A240SZ01</accession>
<dbReference type="GO" id="GO:0005549">
    <property type="term" value="F:odorant binding"/>
    <property type="evidence" value="ECO:0007669"/>
    <property type="project" value="InterPro"/>
</dbReference>
<evidence type="ECO:0000256" key="2">
    <source>
        <dbReference type="ARBA" id="ARBA00022475"/>
    </source>
</evidence>
<evidence type="ECO:0000256" key="7">
    <source>
        <dbReference type="ARBA" id="ARBA00023136"/>
    </source>
</evidence>
<proteinExistence type="predicted"/>
<keyword evidence="5" id="KW-0552">Olfaction</keyword>
<dbReference type="AlphaFoldDB" id="A0A240SZ01"/>
<dbReference type="PANTHER" id="PTHR21137">
    <property type="entry name" value="ODORANT RECEPTOR"/>
    <property type="match status" value="1"/>
</dbReference>
<dbReference type="VEuPathDB" id="VectorBase:PPAPM1_002956"/>
<dbReference type="GO" id="GO:0007165">
    <property type="term" value="P:signal transduction"/>
    <property type="evidence" value="ECO:0007669"/>
    <property type="project" value="UniProtKB-KW"/>
</dbReference>